<gene>
    <name evidence="1" type="ORF">CF386_10210</name>
</gene>
<dbReference type="KEGG" id="pmai:CF386_10210"/>
<dbReference type="RefSeq" id="WP_089074332.1">
    <property type="nucleotide sequence ID" value="NZ_CBCSAM010000004.1"/>
</dbReference>
<organism evidence="1 2">
    <name type="scientific">Paraphotobacterium marinum</name>
    <dbReference type="NCBI Taxonomy" id="1755811"/>
    <lineage>
        <taxon>Bacteria</taxon>
        <taxon>Pseudomonadati</taxon>
        <taxon>Pseudomonadota</taxon>
        <taxon>Gammaproteobacteria</taxon>
        <taxon>Vibrionales</taxon>
        <taxon>Vibrionaceae</taxon>
        <taxon>Paraphotobacterium</taxon>
    </lineage>
</organism>
<evidence type="ECO:0000313" key="1">
    <source>
        <dbReference type="EMBL" id="ASK79424.1"/>
    </source>
</evidence>
<reference evidence="1 2" key="1">
    <citation type="journal article" date="2016" name="Int. J. Syst. Evol. Microbiol.">
        <title>Paraphotobacterium marinum gen. nov., sp. nov., a member of the family Vibrionaceae, isolated from surface seawater.</title>
        <authorList>
            <person name="Huang Z."/>
            <person name="Dong C."/>
            <person name="Shao Z."/>
        </authorList>
    </citation>
    <scope>NUCLEOTIDE SEQUENCE [LARGE SCALE GENOMIC DNA]</scope>
    <source>
        <strain evidence="1 2">NSCS20N07D</strain>
    </source>
</reference>
<dbReference type="PROSITE" id="PS51257">
    <property type="entry name" value="PROKAR_LIPOPROTEIN"/>
    <property type="match status" value="1"/>
</dbReference>
<dbReference type="EMBL" id="CP022356">
    <property type="protein sequence ID" value="ASK79424.1"/>
    <property type="molecule type" value="Genomic_DNA"/>
</dbReference>
<keyword evidence="2" id="KW-1185">Reference proteome</keyword>
<evidence type="ECO:0000313" key="2">
    <source>
        <dbReference type="Proteomes" id="UP000242175"/>
    </source>
</evidence>
<evidence type="ECO:0008006" key="3">
    <source>
        <dbReference type="Google" id="ProtNLM"/>
    </source>
</evidence>
<name>A0A220VG99_9GAMM</name>
<dbReference type="AlphaFoldDB" id="A0A220VG99"/>
<proteinExistence type="predicted"/>
<accession>A0A220VG99</accession>
<dbReference type="Proteomes" id="UP000242175">
    <property type="component" value="Chromosome small"/>
</dbReference>
<sequence>MKPVFLICLTLILMTGCSSEKILSQGEVVKSITINKRGNAENAGIVSEKDAGTGAEAGAITGGLLGLAYGPLCVITCPIGAIAGGVTGAVTGGTYGAVDGATNNHAVLYSYLVHDNQTQELILIHQYDKQKIQDHQMVNIYKNKKGLFIKPVNT</sequence>
<protein>
    <recommendedName>
        <fullName evidence="3">Glycine zipper domain-containing protein</fullName>
    </recommendedName>
</protein>